<name>A0A4Y3PQC5_BREPA</name>
<gene>
    <name evidence="1" type="ORF">BPA01_37660</name>
</gene>
<reference evidence="1 2" key="1">
    <citation type="submission" date="2019-06" db="EMBL/GenBank/DDBJ databases">
        <title>Whole genome shotgun sequence of Brevibacillus parabrevis NBRC 12334.</title>
        <authorList>
            <person name="Hosoyama A."/>
            <person name="Uohara A."/>
            <person name="Ohji S."/>
            <person name="Ichikawa N."/>
        </authorList>
    </citation>
    <scope>NUCLEOTIDE SEQUENCE [LARGE SCALE GENOMIC DNA]</scope>
    <source>
        <strain evidence="1 2">NBRC 12334</strain>
    </source>
</reference>
<dbReference type="EMBL" id="BJMH01000020">
    <property type="protein sequence ID" value="GEB34186.1"/>
    <property type="molecule type" value="Genomic_DNA"/>
</dbReference>
<proteinExistence type="predicted"/>
<keyword evidence="2" id="KW-1185">Reference proteome</keyword>
<protein>
    <recommendedName>
        <fullName evidence="3">MerR family transcriptional regulator</fullName>
    </recommendedName>
</protein>
<dbReference type="GeneID" id="87611971"/>
<accession>A0A4Y3PQC5</accession>
<evidence type="ECO:0008006" key="3">
    <source>
        <dbReference type="Google" id="ProtNLM"/>
    </source>
</evidence>
<dbReference type="AlphaFoldDB" id="A0A4Y3PQC5"/>
<dbReference type="RefSeq" id="WP_217365125.1">
    <property type="nucleotide sequence ID" value="NZ_BJMH01000020.1"/>
</dbReference>
<dbReference type="Proteomes" id="UP000316882">
    <property type="component" value="Unassembled WGS sequence"/>
</dbReference>
<comment type="caution">
    <text evidence="1">The sequence shown here is derived from an EMBL/GenBank/DDBJ whole genome shotgun (WGS) entry which is preliminary data.</text>
</comment>
<sequence>MMDTCFKCGSKMNPNEYSCHVCGQNEMEDYRMIRNYVRSYPNSNAMQIANATGISVSKILRYIKNGSLTVVDNQSRRGRRFD</sequence>
<evidence type="ECO:0000313" key="1">
    <source>
        <dbReference type="EMBL" id="GEB34186.1"/>
    </source>
</evidence>
<organism evidence="1 2">
    <name type="scientific">Brevibacillus parabrevis</name>
    <dbReference type="NCBI Taxonomy" id="54914"/>
    <lineage>
        <taxon>Bacteria</taxon>
        <taxon>Bacillati</taxon>
        <taxon>Bacillota</taxon>
        <taxon>Bacilli</taxon>
        <taxon>Bacillales</taxon>
        <taxon>Paenibacillaceae</taxon>
        <taxon>Brevibacillus</taxon>
    </lineage>
</organism>
<evidence type="ECO:0000313" key="2">
    <source>
        <dbReference type="Proteomes" id="UP000316882"/>
    </source>
</evidence>